<comment type="caution">
    <text evidence="1">The sequence shown here is derived from an EMBL/GenBank/DDBJ whole genome shotgun (WGS) entry which is preliminary data.</text>
</comment>
<sequence length="113" mass="13437">MDTLNYLKQFEINKSQYINKPLSILLNDMTAIQPKTHWGDSNPKNKNVIVSSQFNFCEKVYTFNNAITLLIIWKDSFPRSGVKFLQNKNNLYFTNEENLFYQDKIVKDIMVYR</sequence>
<reference evidence="1" key="1">
    <citation type="submission" date="2020-05" db="EMBL/GenBank/DDBJ databases">
        <title>Genomic Encyclopedia of Type Strains, Phase IV (KMG-V): Genome sequencing to study the core and pangenomes of soil and plant-associated prokaryotes.</title>
        <authorList>
            <person name="Whitman W."/>
        </authorList>
    </citation>
    <scope>NUCLEOTIDE SEQUENCE</scope>
    <source>
        <strain evidence="1">16F</strain>
    </source>
</reference>
<dbReference type="AlphaFoldDB" id="A0A8J8K8W4"/>
<name>A0A8J8K8W4_9FLAO</name>
<evidence type="ECO:0000313" key="1">
    <source>
        <dbReference type="EMBL" id="NRS93303.1"/>
    </source>
</evidence>
<proteinExistence type="predicted"/>
<dbReference type="EMBL" id="JABSNO010000019">
    <property type="protein sequence ID" value="NRS93303.1"/>
    <property type="molecule type" value="Genomic_DNA"/>
</dbReference>
<accession>A0A8J8K8W4</accession>
<keyword evidence="2" id="KW-1185">Reference proteome</keyword>
<protein>
    <submittedName>
        <fullName evidence="1">Uncharacterized protein</fullName>
    </submittedName>
</protein>
<dbReference type="Proteomes" id="UP000610746">
    <property type="component" value="Unassembled WGS sequence"/>
</dbReference>
<evidence type="ECO:0000313" key="2">
    <source>
        <dbReference type="Proteomes" id="UP000610746"/>
    </source>
</evidence>
<gene>
    <name evidence="1" type="ORF">HNQ03_002390</name>
</gene>
<organism evidence="1 2">
    <name type="scientific">Frigoriflavimonas asaccharolytica</name>
    <dbReference type="NCBI Taxonomy" id="2735899"/>
    <lineage>
        <taxon>Bacteria</taxon>
        <taxon>Pseudomonadati</taxon>
        <taxon>Bacteroidota</taxon>
        <taxon>Flavobacteriia</taxon>
        <taxon>Flavobacteriales</taxon>
        <taxon>Weeksellaceae</taxon>
        <taxon>Frigoriflavimonas</taxon>
    </lineage>
</organism>